<reference evidence="3 4" key="1">
    <citation type="submission" date="2018-03" db="EMBL/GenBank/DDBJ databases">
        <title>Genomic Encyclopedia of Type Strains, Phase III (KMG-III): the genomes of soil and plant-associated and newly described type strains.</title>
        <authorList>
            <person name="Whitman W."/>
        </authorList>
    </citation>
    <scope>NUCLEOTIDE SEQUENCE [LARGE SCALE GENOMIC DNA]</scope>
    <source>
        <strain evidence="3 4">MWH-P2sevCIIIb</strain>
    </source>
</reference>
<keyword evidence="2" id="KW-0732">Signal</keyword>
<feature type="signal peptide" evidence="2">
    <location>
        <begin position="1"/>
        <end position="23"/>
    </location>
</feature>
<sequence>MKLILKNALTALSLSMATAVACAQTATVEADAKSAEKPASTMSARQADPVGGPLPGKVVDQLGLTAGQKSLMDSATAARKASQSANLASRDAAYQSLTEQLSSDRFDPRAVIKQREQARVAMDARVDAVQQKWLLFWDSLSQTQRNTLVQYMREQHAALAKQRSK</sequence>
<protein>
    <submittedName>
        <fullName evidence="3">LTXXQ motif family protein</fullName>
    </submittedName>
</protein>
<feature type="chain" id="PRO_5015547734" evidence="2">
    <location>
        <begin position="24"/>
        <end position="165"/>
    </location>
</feature>
<keyword evidence="4" id="KW-1185">Reference proteome</keyword>
<accession>A0A2T0XJB9</accession>
<evidence type="ECO:0000313" key="4">
    <source>
        <dbReference type="Proteomes" id="UP000238308"/>
    </source>
</evidence>
<dbReference type="EMBL" id="PVTV01000011">
    <property type="protein sequence ID" value="PRY99033.1"/>
    <property type="molecule type" value="Genomic_DNA"/>
</dbReference>
<dbReference type="Pfam" id="PF07813">
    <property type="entry name" value="LTXXQ"/>
    <property type="match status" value="1"/>
</dbReference>
<dbReference type="RefSeq" id="WP_106226381.1">
    <property type="nucleotide sequence ID" value="NZ_PVTV01000011.1"/>
</dbReference>
<organism evidence="3 4">
    <name type="scientific">Jezberella montanilacus</name>
    <dbReference type="NCBI Taxonomy" id="323426"/>
    <lineage>
        <taxon>Bacteria</taxon>
        <taxon>Pseudomonadati</taxon>
        <taxon>Pseudomonadota</taxon>
        <taxon>Betaproteobacteria</taxon>
        <taxon>Burkholderiales</taxon>
        <taxon>Alcaligenaceae</taxon>
        <taxon>Jezberella</taxon>
    </lineage>
</organism>
<evidence type="ECO:0000256" key="2">
    <source>
        <dbReference type="SAM" id="SignalP"/>
    </source>
</evidence>
<name>A0A2T0XJB9_9BURK</name>
<proteinExistence type="predicted"/>
<evidence type="ECO:0000313" key="3">
    <source>
        <dbReference type="EMBL" id="PRY99033.1"/>
    </source>
</evidence>
<gene>
    <name evidence="3" type="ORF">BCM14_0471</name>
</gene>
<dbReference type="Proteomes" id="UP000238308">
    <property type="component" value="Unassembled WGS sequence"/>
</dbReference>
<dbReference type="PROSITE" id="PS51257">
    <property type="entry name" value="PROKAR_LIPOPROTEIN"/>
    <property type="match status" value="1"/>
</dbReference>
<dbReference type="AlphaFoldDB" id="A0A2T0XJB9"/>
<evidence type="ECO:0000256" key="1">
    <source>
        <dbReference type="SAM" id="MobiDB-lite"/>
    </source>
</evidence>
<comment type="caution">
    <text evidence="3">The sequence shown here is derived from an EMBL/GenBank/DDBJ whole genome shotgun (WGS) entry which is preliminary data.</text>
</comment>
<feature type="region of interest" description="Disordered" evidence="1">
    <location>
        <begin position="34"/>
        <end position="55"/>
    </location>
</feature>
<dbReference type="GO" id="GO:0042597">
    <property type="term" value="C:periplasmic space"/>
    <property type="evidence" value="ECO:0007669"/>
    <property type="project" value="InterPro"/>
</dbReference>
<dbReference type="InterPro" id="IPR012899">
    <property type="entry name" value="LTXXQ"/>
</dbReference>
<dbReference type="Gene3D" id="1.20.120.1490">
    <property type="match status" value="1"/>
</dbReference>